<reference evidence="4 5" key="1">
    <citation type="submission" date="2018-11" db="EMBL/GenBank/DDBJ databases">
        <title>Genome sequence of Apiotrichum porosum DSM 27194.</title>
        <authorList>
            <person name="Aliyu H."/>
            <person name="Gorte O."/>
            <person name="Ochsenreither K."/>
        </authorList>
    </citation>
    <scope>NUCLEOTIDE SEQUENCE [LARGE SCALE GENOMIC DNA]</scope>
    <source>
        <strain evidence="4 5">DSM 27194</strain>
    </source>
</reference>
<feature type="compositionally biased region" description="Polar residues" evidence="2">
    <location>
        <begin position="245"/>
        <end position="259"/>
    </location>
</feature>
<dbReference type="Pfam" id="PF03959">
    <property type="entry name" value="FSH1"/>
    <property type="match status" value="1"/>
</dbReference>
<evidence type="ECO:0000256" key="1">
    <source>
        <dbReference type="ARBA" id="ARBA00022801"/>
    </source>
</evidence>
<dbReference type="GO" id="GO:0016787">
    <property type="term" value="F:hydrolase activity"/>
    <property type="evidence" value="ECO:0007669"/>
    <property type="project" value="UniProtKB-KW"/>
</dbReference>
<dbReference type="PANTHER" id="PTHR48070">
    <property type="entry name" value="ESTERASE OVCA2"/>
    <property type="match status" value="1"/>
</dbReference>
<evidence type="ECO:0000259" key="3">
    <source>
        <dbReference type="Pfam" id="PF03959"/>
    </source>
</evidence>
<dbReference type="InterPro" id="IPR005645">
    <property type="entry name" value="FSH-like_dom"/>
</dbReference>
<evidence type="ECO:0000313" key="4">
    <source>
        <dbReference type="EMBL" id="RSH76603.1"/>
    </source>
</evidence>
<dbReference type="InterPro" id="IPR050593">
    <property type="entry name" value="LovG"/>
</dbReference>
<feature type="region of interest" description="Disordered" evidence="2">
    <location>
        <begin position="238"/>
        <end position="286"/>
    </location>
</feature>
<dbReference type="SUPFAM" id="SSF53474">
    <property type="entry name" value="alpha/beta-Hydrolases"/>
    <property type="match status" value="1"/>
</dbReference>
<dbReference type="GO" id="GO:0005634">
    <property type="term" value="C:nucleus"/>
    <property type="evidence" value="ECO:0007669"/>
    <property type="project" value="TreeGrafter"/>
</dbReference>
<protein>
    <recommendedName>
        <fullName evidence="3">Serine hydrolase domain-containing protein</fullName>
    </recommendedName>
</protein>
<dbReference type="GeneID" id="39590031"/>
<dbReference type="OrthoDB" id="2094269at2759"/>
<keyword evidence="1" id="KW-0378">Hydrolase</keyword>
<evidence type="ECO:0000256" key="2">
    <source>
        <dbReference type="SAM" id="MobiDB-lite"/>
    </source>
</evidence>
<feature type="domain" description="Serine hydrolase" evidence="3">
    <location>
        <begin position="3"/>
        <end position="221"/>
    </location>
</feature>
<evidence type="ECO:0000313" key="5">
    <source>
        <dbReference type="Proteomes" id="UP000279236"/>
    </source>
</evidence>
<proteinExistence type="predicted"/>
<comment type="caution">
    <text evidence="4">The sequence shown here is derived from an EMBL/GenBank/DDBJ whole genome shotgun (WGS) entry which is preliminary data.</text>
</comment>
<feature type="compositionally biased region" description="Low complexity" evidence="2">
    <location>
        <begin position="262"/>
        <end position="286"/>
    </location>
</feature>
<organism evidence="4 5">
    <name type="scientific">Apiotrichum porosum</name>
    <dbReference type="NCBI Taxonomy" id="105984"/>
    <lineage>
        <taxon>Eukaryota</taxon>
        <taxon>Fungi</taxon>
        <taxon>Dikarya</taxon>
        <taxon>Basidiomycota</taxon>
        <taxon>Agaricomycotina</taxon>
        <taxon>Tremellomycetes</taxon>
        <taxon>Trichosporonales</taxon>
        <taxon>Trichosporonaceae</taxon>
        <taxon>Apiotrichum</taxon>
    </lineage>
</organism>
<dbReference type="AlphaFoldDB" id="A0A427XCW7"/>
<sequence length="313" mass="33530">MPVRVLSLCGFTQNSTIYSKQLGAIRKTCKNAEFVFLEPPIIVQKADMPWAQTSLDDFASNATTETEQQTPETTPRAWWLTGGDKSVYKRFDETLTYIHDFMVKNGPFDGIMGFSQGACMASILAALLEQPGLHPNWPAEPAIPKFKFVIAVGGFLPQPNVPSFEGWFPLPASLPVLHVIGRTDVVVPEERSKTLIEGCKNSRVEYHTGGHFTPSKASWRHFFNAYITGVSAGEDQNDIAPVNSFGPSGTNTPASTSGAGTPRPASPAVPSMSAPSPLATTSSTTADPVAAAVSAIDLNGTKTEEDGQTKAKV</sequence>
<accession>A0A427XCW7</accession>
<keyword evidence="5" id="KW-1185">Reference proteome</keyword>
<dbReference type="GO" id="GO:0005737">
    <property type="term" value="C:cytoplasm"/>
    <property type="evidence" value="ECO:0007669"/>
    <property type="project" value="TreeGrafter"/>
</dbReference>
<dbReference type="PANTHER" id="PTHR48070:SF6">
    <property type="entry name" value="ESTERASE OVCA2"/>
    <property type="match status" value="1"/>
</dbReference>
<name>A0A427XCW7_9TREE</name>
<dbReference type="RefSeq" id="XP_028471750.1">
    <property type="nucleotide sequence ID" value="XM_028621011.1"/>
</dbReference>
<gene>
    <name evidence="4" type="ORF">EHS24_005488</name>
</gene>
<dbReference type="STRING" id="105984.A0A427XCW7"/>
<dbReference type="EMBL" id="RSCE01000023">
    <property type="protein sequence ID" value="RSH76603.1"/>
    <property type="molecule type" value="Genomic_DNA"/>
</dbReference>
<dbReference type="Gene3D" id="3.40.50.1820">
    <property type="entry name" value="alpha/beta hydrolase"/>
    <property type="match status" value="1"/>
</dbReference>
<dbReference type="Proteomes" id="UP000279236">
    <property type="component" value="Unassembled WGS sequence"/>
</dbReference>
<dbReference type="InterPro" id="IPR029058">
    <property type="entry name" value="AB_hydrolase_fold"/>
</dbReference>